<dbReference type="PANTHER" id="PTHR15316:SF1">
    <property type="entry name" value="SPLICING FACTOR 3A SUBUNIT 1"/>
    <property type="match status" value="1"/>
</dbReference>
<dbReference type="PANTHER" id="PTHR15316">
    <property type="entry name" value="SPLICEOSOME ASSOCIATED PROTEIN 114/SWAP SPLICING FACTOR-RELATED"/>
    <property type="match status" value="1"/>
</dbReference>
<dbReference type="PROSITE" id="PS50128">
    <property type="entry name" value="SURP"/>
    <property type="match status" value="1"/>
</dbReference>
<dbReference type="Gene3D" id="1.10.10.790">
    <property type="entry name" value="Surp module"/>
    <property type="match status" value="1"/>
</dbReference>
<dbReference type="Proteomes" id="UP000054783">
    <property type="component" value="Unassembled WGS sequence"/>
</dbReference>
<dbReference type="FunFam" id="1.10.10.790:FF:000002">
    <property type="entry name" value="Splicing factor 3A subunit 1"/>
    <property type="match status" value="1"/>
</dbReference>
<feature type="domain" description="Ubiquitin-like" evidence="8">
    <location>
        <begin position="628"/>
        <end position="713"/>
    </location>
</feature>
<dbReference type="InterPro" id="IPR035563">
    <property type="entry name" value="SF3As1_ubi"/>
</dbReference>
<comment type="caution">
    <text evidence="10">The sequence shown here is derived from an EMBL/GenBank/DDBJ whole genome shotgun (WGS) entry which is preliminary data.</text>
</comment>
<evidence type="ECO:0000313" key="10">
    <source>
        <dbReference type="EMBL" id="KRY21916.1"/>
    </source>
</evidence>
<reference evidence="10 11" key="1">
    <citation type="submission" date="2015-01" db="EMBL/GenBank/DDBJ databases">
        <title>Evolution of Trichinella species and genotypes.</title>
        <authorList>
            <person name="Korhonen P.K."/>
            <person name="Edoardo P."/>
            <person name="Giuseppe L.R."/>
            <person name="Gasser R.B."/>
        </authorList>
    </citation>
    <scope>NUCLEOTIDE SEQUENCE [LARGE SCALE GENOMIC DNA]</scope>
    <source>
        <strain evidence="10">ISS2496</strain>
    </source>
</reference>
<dbReference type="GO" id="GO:0045292">
    <property type="term" value="P:mRNA cis splicing, via spliceosome"/>
    <property type="evidence" value="ECO:0007669"/>
    <property type="project" value="InterPro"/>
</dbReference>
<name>A0A0V1ABY5_9BILA</name>
<dbReference type="InterPro" id="IPR022030">
    <property type="entry name" value="SF3A1_dom"/>
</dbReference>
<feature type="non-terminal residue" evidence="10">
    <location>
        <position position="1"/>
    </location>
</feature>
<dbReference type="InterPro" id="IPR000626">
    <property type="entry name" value="Ubiquitin-like_dom"/>
</dbReference>
<evidence type="ECO:0000256" key="4">
    <source>
        <dbReference type="ARBA" id="ARBA00022737"/>
    </source>
</evidence>
<evidence type="ECO:0000313" key="11">
    <source>
        <dbReference type="Proteomes" id="UP000054783"/>
    </source>
</evidence>
<dbReference type="GO" id="GO:0071004">
    <property type="term" value="C:U2-type prespliceosome"/>
    <property type="evidence" value="ECO:0007669"/>
    <property type="project" value="TreeGrafter"/>
</dbReference>
<evidence type="ECO:0000256" key="1">
    <source>
        <dbReference type="ARBA" id="ARBA00004123"/>
    </source>
</evidence>
<sequence>LFRLIMPQVTGGLDTVNPVASNGAVPTENPDELDTSKSGKPIVGVIYPPPEIRNIVDKTASFVARNGFEFESRIRQHEINNPKFNFLNPGDPYHAYYQQKIRDIADGKCTEMQTTKPQAGPTTQSKLQEAIKLVDWIPRDPPPEFEFIADPTTINALDFIRILLILLYTKIILPPKDIVQKLENECRGMRPVLDLVKQRVDWEQYQRRIKEREDAEAERERLAYSMIDWHDFVVVQTVDFQPQETVGLPPPCTPKDVGARILAQQRMEANKVSAQSIEMEVDSDEEVSGQQLAGEGVENQPFLGGDQGAIAFSNEEGMGALHQQVPKPKAVHEVTQPQPAPPRPENVTVRKDYNPRSRLLEKVQSEQKWVISPLTGEKIQADKLTEHLKFNTVDQQYFVQKERELQERQEEELVFALGSDISANIKAFAERRSDIFGVGSKGAEQTMIGKKLGEEDIRKVDPKTIWDGHQASVETTSKAAQAKVNVEEQIAQIHRAQGLLPDSSKERIGPKVTAVDETTGARRPTEPTNIAVISAPPTSVAPPLLPPMVPVVAAPNPLYLLQQNPRVAAPIGGSAMYQHATAVGGYAIANPAAYPPEPEPPLKRTKTFEEQLKPEEEWLNKYGDLGPVNITVVFPLSAEKPEWNLNGQSVSYSLNLTDPVSAIKGKIQETTSMPASKQKLSFENIFIKDANTLAYYNMLDGSTVQLQLKERANAAPDEWQLILINNRDEDFNRPTEKAHWDGHILCSTDLKGGANGTWLGISRRGRIGVLLNIMEPICSTKAEFSRGNLVKEYLQSACDPLCYLQEMIVPHAQKYNGFVLLLLERRLLNSGFQWNLFTYSNQSNRGIESFFTGVYGFGNSVPDLPFLKVKRGLKRFENIVLKSHSSTQDPEPVLADLLNLLKDTKENFPDDQLQSQGAHYETAVQKRLSRCFYDLLPYQEYGTRTHSIILIDGSGRALFVEENRCAIDNRKSTFGDEINF</sequence>
<evidence type="ECO:0000256" key="7">
    <source>
        <dbReference type="SAM" id="MobiDB-lite"/>
    </source>
</evidence>
<dbReference type="SMART" id="SM00648">
    <property type="entry name" value="SWAP"/>
    <property type="match status" value="1"/>
</dbReference>
<dbReference type="Pfam" id="PF01805">
    <property type="entry name" value="Surp"/>
    <property type="match status" value="1"/>
</dbReference>
<dbReference type="Pfam" id="PF12230">
    <property type="entry name" value="PRP21_like_P"/>
    <property type="match status" value="1"/>
</dbReference>
<dbReference type="InterPro" id="IPR008551">
    <property type="entry name" value="TANGO2"/>
</dbReference>
<dbReference type="PROSITE" id="PS50053">
    <property type="entry name" value="UBIQUITIN_2"/>
    <property type="match status" value="1"/>
</dbReference>
<keyword evidence="5" id="KW-0508">mRNA splicing</keyword>
<dbReference type="InterPro" id="IPR035967">
    <property type="entry name" value="SWAP/Surp_sf"/>
</dbReference>
<feature type="domain" description="SURP motif" evidence="9">
    <location>
        <begin position="55"/>
        <end position="97"/>
    </location>
</feature>
<organism evidence="10 11">
    <name type="scientific">Trichinella patagoniensis</name>
    <dbReference type="NCBI Taxonomy" id="990121"/>
    <lineage>
        <taxon>Eukaryota</taxon>
        <taxon>Metazoa</taxon>
        <taxon>Ecdysozoa</taxon>
        <taxon>Nematoda</taxon>
        <taxon>Enoplea</taxon>
        <taxon>Dorylaimia</taxon>
        <taxon>Trichinellida</taxon>
        <taxon>Trichinellidae</taxon>
        <taxon>Trichinella</taxon>
    </lineage>
</organism>
<dbReference type="GO" id="GO:0000381">
    <property type="term" value="P:regulation of alternative mRNA splicing, via spliceosome"/>
    <property type="evidence" value="ECO:0007669"/>
    <property type="project" value="TreeGrafter"/>
</dbReference>
<evidence type="ECO:0000256" key="5">
    <source>
        <dbReference type="ARBA" id="ARBA00023187"/>
    </source>
</evidence>
<dbReference type="SUPFAM" id="SSF54236">
    <property type="entry name" value="Ubiquitin-like"/>
    <property type="match status" value="1"/>
</dbReference>
<keyword evidence="6" id="KW-0539">Nucleus</keyword>
<dbReference type="InterPro" id="IPR029071">
    <property type="entry name" value="Ubiquitin-like_domsf"/>
</dbReference>
<dbReference type="InterPro" id="IPR000061">
    <property type="entry name" value="Surp"/>
</dbReference>
<dbReference type="GO" id="GO:0005686">
    <property type="term" value="C:U2 snRNP"/>
    <property type="evidence" value="ECO:0007669"/>
    <property type="project" value="TreeGrafter"/>
</dbReference>
<feature type="region of interest" description="Disordered" evidence="7">
    <location>
        <begin position="21"/>
        <end position="41"/>
    </location>
</feature>
<dbReference type="SUPFAM" id="SSF109905">
    <property type="entry name" value="Surp module (SWAP domain)"/>
    <property type="match status" value="1"/>
</dbReference>
<proteinExistence type="predicted"/>
<dbReference type="InterPro" id="IPR045146">
    <property type="entry name" value="SF3A1"/>
</dbReference>
<comment type="subcellular location">
    <subcellularLocation>
        <location evidence="1">Nucleus</location>
    </subcellularLocation>
</comment>
<evidence type="ECO:0000259" key="9">
    <source>
        <dbReference type="PROSITE" id="PS50128"/>
    </source>
</evidence>
<dbReference type="GO" id="GO:0003723">
    <property type="term" value="F:RNA binding"/>
    <property type="evidence" value="ECO:0007669"/>
    <property type="project" value="InterPro"/>
</dbReference>
<dbReference type="AlphaFoldDB" id="A0A0V1ABY5"/>
<dbReference type="EMBL" id="JYDQ01000013">
    <property type="protein sequence ID" value="KRY21916.1"/>
    <property type="molecule type" value="Genomic_DNA"/>
</dbReference>
<keyword evidence="2" id="KW-0507">mRNA processing</keyword>
<keyword evidence="11" id="KW-1185">Reference proteome</keyword>
<dbReference type="Gene3D" id="3.10.20.90">
    <property type="entry name" value="Phosphatidylinositol 3-kinase Catalytic Subunit, Chain A, domain 1"/>
    <property type="match status" value="1"/>
</dbReference>
<dbReference type="Pfam" id="PF05742">
    <property type="entry name" value="TANGO2"/>
    <property type="match status" value="1"/>
</dbReference>
<dbReference type="Pfam" id="PF00240">
    <property type="entry name" value="ubiquitin"/>
    <property type="match status" value="1"/>
</dbReference>
<gene>
    <name evidence="10" type="primary">kay</name>
    <name evidence="10" type="ORF">T12_15649</name>
</gene>
<accession>A0A0V1ABY5</accession>
<feature type="non-terminal residue" evidence="10">
    <location>
        <position position="980"/>
    </location>
</feature>
<dbReference type="SMART" id="SM00213">
    <property type="entry name" value="UBQ"/>
    <property type="match status" value="1"/>
</dbReference>
<evidence type="ECO:0000259" key="8">
    <source>
        <dbReference type="PROSITE" id="PS50053"/>
    </source>
</evidence>
<dbReference type="GO" id="GO:0071013">
    <property type="term" value="C:catalytic step 2 spliceosome"/>
    <property type="evidence" value="ECO:0007669"/>
    <property type="project" value="TreeGrafter"/>
</dbReference>
<dbReference type="CDD" id="cd01800">
    <property type="entry name" value="Ubl_SF3a120"/>
    <property type="match status" value="1"/>
</dbReference>
<keyword evidence="3" id="KW-0747">Spliceosome</keyword>
<evidence type="ECO:0000256" key="6">
    <source>
        <dbReference type="ARBA" id="ARBA00023242"/>
    </source>
</evidence>
<evidence type="ECO:0000256" key="2">
    <source>
        <dbReference type="ARBA" id="ARBA00022664"/>
    </source>
</evidence>
<keyword evidence="4" id="KW-0677">Repeat</keyword>
<protein>
    <submittedName>
        <fullName evidence="10">Splicing factor 3A subunit 1</fullName>
    </submittedName>
</protein>
<evidence type="ECO:0000256" key="3">
    <source>
        <dbReference type="ARBA" id="ARBA00022728"/>
    </source>
</evidence>